<evidence type="ECO:0000256" key="6">
    <source>
        <dbReference type="SAM" id="MobiDB-lite"/>
    </source>
</evidence>
<feature type="compositionally biased region" description="Polar residues" evidence="6">
    <location>
        <begin position="40"/>
        <end position="50"/>
    </location>
</feature>
<dbReference type="PROSITE" id="PS50863">
    <property type="entry name" value="B3"/>
    <property type="match status" value="1"/>
</dbReference>
<evidence type="ECO:0000256" key="5">
    <source>
        <dbReference type="ARBA" id="ARBA00023242"/>
    </source>
</evidence>
<evidence type="ECO:0000256" key="1">
    <source>
        <dbReference type="ARBA" id="ARBA00004123"/>
    </source>
</evidence>
<sequence>MPTVPASVPRWLKNATPQNVKNREASTYTSPDFHTEISIGDSNQRNTPFSTKRYPRPKFIVSVIDGVYVVQKPVRDYHLEQFAMNVPKQLLEVAFPHKPKHITVIDGNSRLFHIRLRTKHNNRTTSVLVKGWKEYQLANKLKKGDVITMSFNPNYPDQLNCVVAKED</sequence>
<comment type="subcellular location">
    <subcellularLocation>
        <location evidence="1">Nucleus</location>
    </subcellularLocation>
</comment>
<dbReference type="InterPro" id="IPR015300">
    <property type="entry name" value="DNA-bd_pseudobarrel_sf"/>
</dbReference>
<evidence type="ECO:0000259" key="7">
    <source>
        <dbReference type="PROSITE" id="PS50863"/>
    </source>
</evidence>
<protein>
    <recommendedName>
        <fullName evidence="7">TF-B3 domain-containing protein</fullName>
    </recommendedName>
</protein>
<feature type="region of interest" description="Disordered" evidence="6">
    <location>
        <begin position="1"/>
        <end position="51"/>
    </location>
</feature>
<keyword evidence="9" id="KW-1185">Reference proteome</keyword>
<dbReference type="Proteomes" id="UP001341840">
    <property type="component" value="Unassembled WGS sequence"/>
</dbReference>
<keyword evidence="2" id="KW-0805">Transcription regulation</keyword>
<accession>A0ABU6VTP9</accession>
<dbReference type="EMBL" id="JASCZI010152983">
    <property type="protein sequence ID" value="MED6176914.1"/>
    <property type="molecule type" value="Genomic_DNA"/>
</dbReference>
<dbReference type="CDD" id="cd10017">
    <property type="entry name" value="B3_DNA"/>
    <property type="match status" value="1"/>
</dbReference>
<feature type="compositionally biased region" description="Polar residues" evidence="6">
    <location>
        <begin position="15"/>
        <end position="32"/>
    </location>
</feature>
<evidence type="ECO:0000256" key="4">
    <source>
        <dbReference type="ARBA" id="ARBA00023163"/>
    </source>
</evidence>
<keyword evidence="4" id="KW-0804">Transcription</keyword>
<reference evidence="8 9" key="1">
    <citation type="journal article" date="2023" name="Plants (Basel)">
        <title>Bridging the Gap: Combining Genomics and Transcriptomics Approaches to Understand Stylosanthes scabra, an Orphan Legume from the Brazilian Caatinga.</title>
        <authorList>
            <person name="Ferreira-Neto J.R.C."/>
            <person name="da Silva M.D."/>
            <person name="Binneck E."/>
            <person name="de Melo N.F."/>
            <person name="da Silva R.H."/>
            <person name="de Melo A.L.T.M."/>
            <person name="Pandolfi V."/>
            <person name="Bustamante F.O."/>
            <person name="Brasileiro-Vidal A.C."/>
            <person name="Benko-Iseppon A.M."/>
        </authorList>
    </citation>
    <scope>NUCLEOTIDE SEQUENCE [LARGE SCALE GENOMIC DNA]</scope>
    <source>
        <tissue evidence="8">Leaves</tissue>
    </source>
</reference>
<gene>
    <name evidence="8" type="ORF">PIB30_092911</name>
</gene>
<evidence type="ECO:0000256" key="2">
    <source>
        <dbReference type="ARBA" id="ARBA00023015"/>
    </source>
</evidence>
<proteinExistence type="predicted"/>
<feature type="domain" description="TF-B3" evidence="7">
    <location>
        <begin position="69"/>
        <end position="167"/>
    </location>
</feature>
<organism evidence="8 9">
    <name type="scientific">Stylosanthes scabra</name>
    <dbReference type="NCBI Taxonomy" id="79078"/>
    <lineage>
        <taxon>Eukaryota</taxon>
        <taxon>Viridiplantae</taxon>
        <taxon>Streptophyta</taxon>
        <taxon>Embryophyta</taxon>
        <taxon>Tracheophyta</taxon>
        <taxon>Spermatophyta</taxon>
        <taxon>Magnoliopsida</taxon>
        <taxon>eudicotyledons</taxon>
        <taxon>Gunneridae</taxon>
        <taxon>Pentapetalae</taxon>
        <taxon>rosids</taxon>
        <taxon>fabids</taxon>
        <taxon>Fabales</taxon>
        <taxon>Fabaceae</taxon>
        <taxon>Papilionoideae</taxon>
        <taxon>50 kb inversion clade</taxon>
        <taxon>dalbergioids sensu lato</taxon>
        <taxon>Dalbergieae</taxon>
        <taxon>Pterocarpus clade</taxon>
        <taxon>Stylosanthes</taxon>
    </lineage>
</organism>
<keyword evidence="5" id="KW-0539">Nucleus</keyword>
<comment type="caution">
    <text evidence="8">The sequence shown here is derived from an EMBL/GenBank/DDBJ whole genome shotgun (WGS) entry which is preliminary data.</text>
</comment>
<evidence type="ECO:0000256" key="3">
    <source>
        <dbReference type="ARBA" id="ARBA00023125"/>
    </source>
</evidence>
<dbReference type="SUPFAM" id="SSF101936">
    <property type="entry name" value="DNA-binding pseudobarrel domain"/>
    <property type="match status" value="1"/>
</dbReference>
<dbReference type="Pfam" id="PF02362">
    <property type="entry name" value="B3"/>
    <property type="match status" value="1"/>
</dbReference>
<keyword evidence="3" id="KW-0238">DNA-binding</keyword>
<name>A0ABU6VTP9_9FABA</name>
<evidence type="ECO:0000313" key="8">
    <source>
        <dbReference type="EMBL" id="MED6176914.1"/>
    </source>
</evidence>
<evidence type="ECO:0000313" key="9">
    <source>
        <dbReference type="Proteomes" id="UP001341840"/>
    </source>
</evidence>
<dbReference type="InterPro" id="IPR003340">
    <property type="entry name" value="B3_DNA-bd"/>
</dbReference>
<dbReference type="Gene3D" id="2.40.330.10">
    <property type="entry name" value="DNA-binding pseudobarrel domain"/>
    <property type="match status" value="1"/>
</dbReference>